<dbReference type="OrthoDB" id="338289at2"/>
<accession>I4B3T1</accession>
<gene>
    <name evidence="1" type="ordered locus">Turpa_1290</name>
</gene>
<dbReference type="STRING" id="869212.Turpa_1290"/>
<sequence length="71" mass="8348">MVNVTFKADEPLVRKARIRAKTENRSLNDVFIDWLKVYAGQNQATDYYEIKKKLSHIKAGRKFTRDEMNEG</sequence>
<keyword evidence="2" id="KW-1185">Reference proteome</keyword>
<reference evidence="1 2" key="1">
    <citation type="submission" date="2012-06" db="EMBL/GenBank/DDBJ databases">
        <title>The complete chromosome of genome of Turneriella parva DSM 21527.</title>
        <authorList>
            <consortium name="US DOE Joint Genome Institute (JGI-PGF)"/>
            <person name="Lucas S."/>
            <person name="Han J."/>
            <person name="Lapidus A."/>
            <person name="Bruce D."/>
            <person name="Goodwin L."/>
            <person name="Pitluck S."/>
            <person name="Peters L."/>
            <person name="Kyrpides N."/>
            <person name="Mavromatis K."/>
            <person name="Ivanova N."/>
            <person name="Mikhailova N."/>
            <person name="Chertkov O."/>
            <person name="Detter J.C."/>
            <person name="Tapia R."/>
            <person name="Han C."/>
            <person name="Land M."/>
            <person name="Hauser L."/>
            <person name="Markowitz V."/>
            <person name="Cheng J.-F."/>
            <person name="Hugenholtz P."/>
            <person name="Woyke T."/>
            <person name="Wu D."/>
            <person name="Gronow S."/>
            <person name="Wellnitz S."/>
            <person name="Brambilla E."/>
            <person name="Klenk H.-P."/>
            <person name="Eisen J.A."/>
        </authorList>
    </citation>
    <scope>NUCLEOTIDE SEQUENCE [LARGE SCALE GENOMIC DNA]</scope>
    <source>
        <strain evidence="2">ATCC BAA-1111 / DSM 21527 / NCTC 11395 / H</strain>
    </source>
</reference>
<evidence type="ECO:0000313" key="2">
    <source>
        <dbReference type="Proteomes" id="UP000006048"/>
    </source>
</evidence>
<dbReference type="EMBL" id="CP002959">
    <property type="protein sequence ID" value="AFM11938.1"/>
    <property type="molecule type" value="Genomic_DNA"/>
</dbReference>
<organism evidence="1 2">
    <name type="scientific">Turneriella parva (strain ATCC BAA-1111 / DSM 21527 / NCTC 11395 / H)</name>
    <name type="common">Leptospira parva</name>
    <dbReference type="NCBI Taxonomy" id="869212"/>
    <lineage>
        <taxon>Bacteria</taxon>
        <taxon>Pseudomonadati</taxon>
        <taxon>Spirochaetota</taxon>
        <taxon>Spirochaetia</taxon>
        <taxon>Leptospirales</taxon>
        <taxon>Leptospiraceae</taxon>
        <taxon>Turneriella</taxon>
    </lineage>
</organism>
<dbReference type="AlphaFoldDB" id="I4B3T1"/>
<dbReference type="Proteomes" id="UP000006048">
    <property type="component" value="Chromosome"/>
</dbReference>
<name>I4B3T1_TURPD</name>
<evidence type="ECO:0008006" key="3">
    <source>
        <dbReference type="Google" id="ProtNLM"/>
    </source>
</evidence>
<dbReference type="KEGG" id="tpx:Turpa_1290"/>
<dbReference type="PATRIC" id="fig|869212.3.peg.1279"/>
<proteinExistence type="predicted"/>
<evidence type="ECO:0000313" key="1">
    <source>
        <dbReference type="EMBL" id="AFM11938.1"/>
    </source>
</evidence>
<dbReference type="HOGENOM" id="CLU_198286_0_0_12"/>
<protein>
    <recommendedName>
        <fullName evidence="3">Arc-like DNA binding domain-containing protein</fullName>
    </recommendedName>
</protein>
<dbReference type="RefSeq" id="WP_014802454.1">
    <property type="nucleotide sequence ID" value="NC_018020.1"/>
</dbReference>